<comment type="caution">
    <text evidence="2">The sequence shown here is derived from an EMBL/GenBank/DDBJ whole genome shotgun (WGS) entry which is preliminary data.</text>
</comment>
<dbReference type="Pfam" id="PF18616">
    <property type="entry name" value="CdiI_3"/>
    <property type="match status" value="1"/>
</dbReference>
<dbReference type="CDD" id="cd20691">
    <property type="entry name" value="CdiI_EC536-like"/>
    <property type="match status" value="1"/>
</dbReference>
<proteinExistence type="predicted"/>
<name>A0ABV3DWV0_9ACTN</name>
<organism evidence="2 3">
    <name type="scientific">Streptodolium elevatio</name>
    <dbReference type="NCBI Taxonomy" id="3157996"/>
    <lineage>
        <taxon>Bacteria</taxon>
        <taxon>Bacillati</taxon>
        <taxon>Actinomycetota</taxon>
        <taxon>Actinomycetes</taxon>
        <taxon>Kitasatosporales</taxon>
        <taxon>Streptomycetaceae</taxon>
        <taxon>Streptodolium</taxon>
    </lineage>
</organism>
<dbReference type="EMBL" id="JBEZFP010000276">
    <property type="protein sequence ID" value="MEU8140234.1"/>
    <property type="molecule type" value="Genomic_DNA"/>
</dbReference>
<dbReference type="RefSeq" id="WP_358365222.1">
    <property type="nucleotide sequence ID" value="NZ_JBEZFP010000276.1"/>
</dbReference>
<feature type="non-terminal residue" evidence="2">
    <location>
        <position position="1"/>
    </location>
</feature>
<reference evidence="2 3" key="1">
    <citation type="submission" date="2024-06" db="EMBL/GenBank/DDBJ databases">
        <title>The Natural Products Discovery Center: Release of the First 8490 Sequenced Strains for Exploring Actinobacteria Biosynthetic Diversity.</title>
        <authorList>
            <person name="Kalkreuter E."/>
            <person name="Kautsar S.A."/>
            <person name="Yang D."/>
            <person name="Bader C.D."/>
            <person name="Teijaro C.N."/>
            <person name="Fluegel L."/>
            <person name="Davis C.M."/>
            <person name="Simpson J.R."/>
            <person name="Lauterbach L."/>
            <person name="Steele A.D."/>
            <person name="Gui C."/>
            <person name="Meng S."/>
            <person name="Li G."/>
            <person name="Viehrig K."/>
            <person name="Ye F."/>
            <person name="Su P."/>
            <person name="Kiefer A.F."/>
            <person name="Nichols A."/>
            <person name="Cepeda A.J."/>
            <person name="Yan W."/>
            <person name="Fan B."/>
            <person name="Jiang Y."/>
            <person name="Adhikari A."/>
            <person name="Zheng C.-J."/>
            <person name="Schuster L."/>
            <person name="Cowan T.M."/>
            <person name="Smanski M.J."/>
            <person name="Chevrette M.G."/>
            <person name="De Carvalho L.P.S."/>
            <person name="Shen B."/>
        </authorList>
    </citation>
    <scope>NUCLEOTIDE SEQUENCE [LARGE SCALE GENOMIC DNA]</scope>
    <source>
        <strain evidence="2 3">NPDC048946</strain>
    </source>
</reference>
<feature type="region of interest" description="Disordered" evidence="1">
    <location>
        <begin position="90"/>
        <end position="125"/>
    </location>
</feature>
<keyword evidence="3" id="KW-1185">Reference proteome</keyword>
<sequence length="154" mass="16447">PAPGTARNTRPPVSGPIGELGIEDLRLLIGQQIGLAHLVPVALVHLQQDPLVQGDFYEGDLLAAVLRVDQPFWDSRHDHTVQLLRILANLPPPPQASSSTSPRSDRPTLTRSDELHISTQSEPAPLLTDTAIHDFTGTLTDLLATAKAATAPPA</sequence>
<feature type="compositionally biased region" description="Basic and acidic residues" evidence="1">
    <location>
        <begin position="103"/>
        <end position="116"/>
    </location>
</feature>
<dbReference type="InterPro" id="IPR040547">
    <property type="entry name" value="CdiI"/>
</dbReference>
<protein>
    <submittedName>
        <fullName evidence="2">Contact-dependent growth inhibition system immunity protein</fullName>
    </submittedName>
</protein>
<evidence type="ECO:0000313" key="2">
    <source>
        <dbReference type="EMBL" id="MEU8140234.1"/>
    </source>
</evidence>
<gene>
    <name evidence="2" type="ORF">AB0C36_42985</name>
</gene>
<evidence type="ECO:0000256" key="1">
    <source>
        <dbReference type="SAM" id="MobiDB-lite"/>
    </source>
</evidence>
<evidence type="ECO:0000313" key="3">
    <source>
        <dbReference type="Proteomes" id="UP001551482"/>
    </source>
</evidence>
<dbReference type="Proteomes" id="UP001551482">
    <property type="component" value="Unassembled WGS sequence"/>
</dbReference>
<accession>A0ABV3DWV0</accession>